<name>A0A6I4J0L6_9SPHN</name>
<evidence type="ECO:0000313" key="2">
    <source>
        <dbReference type="Proteomes" id="UP000441389"/>
    </source>
</evidence>
<evidence type="ECO:0000313" key="1">
    <source>
        <dbReference type="EMBL" id="MVO77613.1"/>
    </source>
</evidence>
<accession>A0A6I4J0L6</accession>
<dbReference type="EMBL" id="WQMS01000007">
    <property type="protein sequence ID" value="MVO77613.1"/>
    <property type="molecule type" value="Genomic_DNA"/>
</dbReference>
<dbReference type="Proteomes" id="UP000441389">
    <property type="component" value="Unassembled WGS sequence"/>
</dbReference>
<organism evidence="1 2">
    <name type="scientific">Sphingomonas horti</name>
    <dbReference type="NCBI Taxonomy" id="2682842"/>
    <lineage>
        <taxon>Bacteria</taxon>
        <taxon>Pseudomonadati</taxon>
        <taxon>Pseudomonadota</taxon>
        <taxon>Alphaproteobacteria</taxon>
        <taxon>Sphingomonadales</taxon>
        <taxon>Sphingomonadaceae</taxon>
        <taxon>Sphingomonas</taxon>
    </lineage>
</organism>
<protein>
    <submittedName>
        <fullName evidence="1">Uncharacterized protein</fullName>
    </submittedName>
</protein>
<proteinExistence type="predicted"/>
<dbReference type="AlphaFoldDB" id="A0A6I4J0L6"/>
<sequence length="52" mass="5753">MLWISLVLVVFVALALTCAVLLSRAAPVATADVEPMKKALERRLRDGVEFRL</sequence>
<dbReference type="RefSeq" id="WP_157026588.1">
    <property type="nucleotide sequence ID" value="NZ_WQMS01000007.1"/>
</dbReference>
<gene>
    <name evidence="1" type="ORF">GON01_06650</name>
</gene>
<comment type="caution">
    <text evidence="1">The sequence shown here is derived from an EMBL/GenBank/DDBJ whole genome shotgun (WGS) entry which is preliminary data.</text>
</comment>
<reference evidence="1 2" key="1">
    <citation type="submission" date="2019-12" db="EMBL/GenBank/DDBJ databases">
        <authorList>
            <person name="Huq M.A."/>
        </authorList>
    </citation>
    <scope>NUCLEOTIDE SEQUENCE [LARGE SCALE GENOMIC DNA]</scope>
    <source>
        <strain evidence="1 2">MAH-20</strain>
    </source>
</reference>
<keyword evidence="2" id="KW-1185">Reference proteome</keyword>